<dbReference type="GO" id="GO:0015648">
    <property type="term" value="F:lipid-linked peptidoglycan transporter activity"/>
    <property type="evidence" value="ECO:0007669"/>
    <property type="project" value="TreeGrafter"/>
</dbReference>
<reference evidence="22 23" key="1">
    <citation type="submission" date="2020-10" db="EMBL/GenBank/DDBJ databases">
        <title>Connecting structure to function with the recovery of over 1000 high-quality activated sludge metagenome-assembled genomes encoding full-length rRNA genes using long-read sequencing.</title>
        <authorList>
            <person name="Singleton C.M."/>
            <person name="Petriglieri F."/>
            <person name="Kristensen J.M."/>
            <person name="Kirkegaard R.H."/>
            <person name="Michaelsen T.Y."/>
            <person name="Andersen M.H."/>
            <person name="Karst S.M."/>
            <person name="Dueholm M.S."/>
            <person name="Nielsen P.H."/>
            <person name="Albertsen M."/>
        </authorList>
    </citation>
    <scope>NUCLEOTIDE SEQUENCE [LARGE SCALE GENOMIC DNA]</scope>
    <source>
        <strain evidence="22">OdNE_18-Q3-R46-58_MAXAC.008</strain>
    </source>
</reference>
<accession>A0A936EZU1</accession>
<keyword evidence="9" id="KW-0573">Peptidoglycan synthesis</keyword>
<sequence>MAADVRRPVDRWLVFFALALVAVGMVWIYSASAIKASQNHAAATAFLTRQLLGGGIGIAFMLALSQVDLAALQDHHRPLMVAYFVILALLVAVLFFGPKINGAHRWIRLGPASLQPSEFFKPLSVLIVASWMVRHREAWTNRRNALPKLLGLAGVLLLPLALILREPDFGTTFLIVFVALLVVFLGGAPKWIFAVAIPVLGALGTAFVVLSPYRLARVTSFLNPAADPLGKGHQALQSLVAVGNGGFMGVGLGGGKQKLFFLPEAHTDFIYAVIAEEAGLIGTVAILALFIAILWRGYRIARRVGDGFLKLCAMGFVLLLVTQALMNMSVVLSLAPNKGIPLPFISFGPNSLITSLICLGLLLSISKDVSA</sequence>
<name>A0A936EZU1_9BACT</name>
<organism evidence="22 23">
    <name type="scientific">Candidatus Geothrix odensensis</name>
    <dbReference type="NCBI Taxonomy" id="2954440"/>
    <lineage>
        <taxon>Bacteria</taxon>
        <taxon>Pseudomonadati</taxon>
        <taxon>Acidobacteriota</taxon>
        <taxon>Holophagae</taxon>
        <taxon>Holophagales</taxon>
        <taxon>Holophagaceae</taxon>
        <taxon>Geothrix</taxon>
    </lineage>
</organism>
<evidence type="ECO:0000256" key="13">
    <source>
        <dbReference type="ARBA" id="ARBA00023316"/>
    </source>
</evidence>
<keyword evidence="5" id="KW-0328">Glycosyltransferase</keyword>
<dbReference type="GO" id="GO:0008360">
    <property type="term" value="P:regulation of cell shape"/>
    <property type="evidence" value="ECO:0007669"/>
    <property type="project" value="UniProtKB-KW"/>
</dbReference>
<dbReference type="GO" id="GO:0005886">
    <property type="term" value="C:plasma membrane"/>
    <property type="evidence" value="ECO:0007669"/>
    <property type="project" value="UniProtKB-SubCell"/>
</dbReference>
<dbReference type="GO" id="GO:0008955">
    <property type="term" value="F:peptidoglycan glycosyltransferase activity"/>
    <property type="evidence" value="ECO:0007669"/>
    <property type="project" value="UniProtKB-EC"/>
</dbReference>
<evidence type="ECO:0000256" key="21">
    <source>
        <dbReference type="SAM" id="Phobius"/>
    </source>
</evidence>
<dbReference type="PANTHER" id="PTHR30474">
    <property type="entry name" value="CELL CYCLE PROTEIN"/>
    <property type="match status" value="1"/>
</dbReference>
<feature type="transmembrane region" description="Helical" evidence="21">
    <location>
        <begin position="12"/>
        <end position="31"/>
    </location>
</feature>
<dbReference type="GO" id="GO:0009252">
    <property type="term" value="P:peptidoglycan biosynthetic process"/>
    <property type="evidence" value="ECO:0007669"/>
    <property type="project" value="UniProtKB-KW"/>
</dbReference>
<comment type="catalytic activity">
    <reaction evidence="20">
        <text>[GlcNAc-(1-&gt;4)-Mur2Ac(oyl-L-Ala-gamma-D-Glu-L-Lys-D-Ala-D-Ala)](n)-di-trans,octa-cis-undecaprenyl diphosphate + beta-D-GlcNAc-(1-&gt;4)-Mur2Ac(oyl-L-Ala-gamma-D-Glu-L-Lys-D-Ala-D-Ala)-di-trans,octa-cis-undecaprenyl diphosphate = [GlcNAc-(1-&gt;4)-Mur2Ac(oyl-L-Ala-gamma-D-Glu-L-Lys-D-Ala-D-Ala)](n+1)-di-trans,octa-cis-undecaprenyl diphosphate + di-trans,octa-cis-undecaprenyl diphosphate + H(+)</text>
        <dbReference type="Rhea" id="RHEA:23708"/>
        <dbReference type="Rhea" id="RHEA-COMP:9602"/>
        <dbReference type="Rhea" id="RHEA-COMP:9603"/>
        <dbReference type="ChEBI" id="CHEBI:15378"/>
        <dbReference type="ChEBI" id="CHEBI:58405"/>
        <dbReference type="ChEBI" id="CHEBI:60033"/>
        <dbReference type="ChEBI" id="CHEBI:78435"/>
        <dbReference type="EC" id="2.4.99.28"/>
    </reaction>
</comment>
<keyword evidence="11 21" id="KW-0472">Membrane</keyword>
<evidence type="ECO:0000256" key="18">
    <source>
        <dbReference type="ARBA" id="ARBA00041418"/>
    </source>
</evidence>
<comment type="caution">
    <text evidence="22">The sequence shown here is derived from an EMBL/GenBank/DDBJ whole genome shotgun (WGS) entry which is preliminary data.</text>
</comment>
<comment type="similarity">
    <text evidence="16">Belongs to the SEDS family. FtsW subfamily.</text>
</comment>
<dbReference type="AlphaFoldDB" id="A0A936EZU1"/>
<comment type="subcellular location">
    <subcellularLocation>
        <location evidence="1">Cell membrane</location>
        <topology evidence="1">Multi-pass membrane protein</topology>
    </subcellularLocation>
</comment>
<dbReference type="GO" id="GO:0071555">
    <property type="term" value="P:cell wall organization"/>
    <property type="evidence" value="ECO:0007669"/>
    <property type="project" value="UniProtKB-KW"/>
</dbReference>
<gene>
    <name evidence="22" type="primary">ftsW</name>
    <name evidence="22" type="ORF">IPN91_02560</name>
</gene>
<evidence type="ECO:0000313" key="23">
    <source>
        <dbReference type="Proteomes" id="UP000709959"/>
    </source>
</evidence>
<dbReference type="InterPro" id="IPR013437">
    <property type="entry name" value="FtsW"/>
</dbReference>
<dbReference type="Pfam" id="PF01098">
    <property type="entry name" value="FTSW_RODA_SPOVE"/>
    <property type="match status" value="1"/>
</dbReference>
<feature type="transmembrane region" description="Helical" evidence="21">
    <location>
        <begin position="79"/>
        <end position="97"/>
    </location>
</feature>
<evidence type="ECO:0000256" key="4">
    <source>
        <dbReference type="ARBA" id="ARBA00022618"/>
    </source>
</evidence>
<dbReference type="NCBIfam" id="TIGR02614">
    <property type="entry name" value="ftsW"/>
    <property type="match status" value="1"/>
</dbReference>
<evidence type="ECO:0000256" key="6">
    <source>
        <dbReference type="ARBA" id="ARBA00022679"/>
    </source>
</evidence>
<evidence type="ECO:0000256" key="10">
    <source>
        <dbReference type="ARBA" id="ARBA00022989"/>
    </source>
</evidence>
<keyword evidence="12" id="KW-0131">Cell cycle</keyword>
<evidence type="ECO:0000256" key="1">
    <source>
        <dbReference type="ARBA" id="ARBA00004651"/>
    </source>
</evidence>
<keyword evidence="13" id="KW-0961">Cell wall biogenesis/degradation</keyword>
<feature type="transmembrane region" description="Helical" evidence="21">
    <location>
        <begin position="192"/>
        <end position="213"/>
    </location>
</feature>
<feature type="transmembrane region" description="Helical" evidence="21">
    <location>
        <begin position="307"/>
        <end position="332"/>
    </location>
</feature>
<dbReference type="Proteomes" id="UP000709959">
    <property type="component" value="Unassembled WGS sequence"/>
</dbReference>
<evidence type="ECO:0000256" key="2">
    <source>
        <dbReference type="ARBA" id="ARBA00004752"/>
    </source>
</evidence>
<dbReference type="EC" id="2.4.99.28" evidence="19"/>
<evidence type="ECO:0000256" key="16">
    <source>
        <dbReference type="ARBA" id="ARBA00038053"/>
    </source>
</evidence>
<keyword evidence="8" id="KW-0133">Cell shape</keyword>
<dbReference type="EMBL" id="JADKCH010000001">
    <property type="protein sequence ID" value="MBK8571524.1"/>
    <property type="molecule type" value="Genomic_DNA"/>
</dbReference>
<evidence type="ECO:0000256" key="17">
    <source>
        <dbReference type="ARBA" id="ARBA00041185"/>
    </source>
</evidence>
<evidence type="ECO:0000256" key="8">
    <source>
        <dbReference type="ARBA" id="ARBA00022960"/>
    </source>
</evidence>
<feature type="transmembrane region" description="Helical" evidence="21">
    <location>
        <begin position="145"/>
        <end position="163"/>
    </location>
</feature>
<evidence type="ECO:0000256" key="15">
    <source>
        <dbReference type="ARBA" id="ARBA00033270"/>
    </source>
</evidence>
<keyword evidence="7 21" id="KW-0812">Transmembrane</keyword>
<protein>
    <recommendedName>
        <fullName evidence="17">Probable peptidoglycan glycosyltransferase FtsW</fullName>
        <ecNumber evidence="19">2.4.99.28</ecNumber>
    </recommendedName>
    <alternativeName>
        <fullName evidence="18">Cell division protein FtsW</fullName>
    </alternativeName>
    <alternativeName>
        <fullName evidence="15">Cell wall polymerase</fullName>
    </alternativeName>
    <alternativeName>
        <fullName evidence="14">Peptidoglycan polymerase</fullName>
    </alternativeName>
</protein>
<evidence type="ECO:0000256" key="9">
    <source>
        <dbReference type="ARBA" id="ARBA00022984"/>
    </source>
</evidence>
<evidence type="ECO:0000256" key="12">
    <source>
        <dbReference type="ARBA" id="ARBA00023306"/>
    </source>
</evidence>
<comment type="pathway">
    <text evidence="2">Cell wall biogenesis; peptidoglycan biosynthesis.</text>
</comment>
<keyword evidence="10 21" id="KW-1133">Transmembrane helix</keyword>
<keyword evidence="4" id="KW-0132">Cell division</keyword>
<keyword evidence="3" id="KW-1003">Cell membrane</keyword>
<feature type="transmembrane region" description="Helical" evidence="21">
    <location>
        <begin position="169"/>
        <end position="185"/>
    </location>
</feature>
<dbReference type="GO" id="GO:0032153">
    <property type="term" value="C:cell division site"/>
    <property type="evidence" value="ECO:0007669"/>
    <property type="project" value="TreeGrafter"/>
</dbReference>
<evidence type="ECO:0000256" key="5">
    <source>
        <dbReference type="ARBA" id="ARBA00022676"/>
    </source>
</evidence>
<evidence type="ECO:0000256" key="14">
    <source>
        <dbReference type="ARBA" id="ARBA00032370"/>
    </source>
</evidence>
<evidence type="ECO:0000256" key="11">
    <source>
        <dbReference type="ARBA" id="ARBA00023136"/>
    </source>
</evidence>
<proteinExistence type="inferred from homology"/>
<dbReference type="PANTHER" id="PTHR30474:SF2">
    <property type="entry name" value="PEPTIDOGLYCAN GLYCOSYLTRANSFERASE FTSW-RELATED"/>
    <property type="match status" value="1"/>
</dbReference>
<evidence type="ECO:0000313" key="22">
    <source>
        <dbReference type="EMBL" id="MBK8571524.1"/>
    </source>
</evidence>
<evidence type="ECO:0000256" key="20">
    <source>
        <dbReference type="ARBA" id="ARBA00049902"/>
    </source>
</evidence>
<dbReference type="InterPro" id="IPR001182">
    <property type="entry name" value="FtsW/RodA"/>
</dbReference>
<keyword evidence="6" id="KW-0808">Transferase</keyword>
<dbReference type="GO" id="GO:0051301">
    <property type="term" value="P:cell division"/>
    <property type="evidence" value="ECO:0007669"/>
    <property type="project" value="UniProtKB-KW"/>
</dbReference>
<feature type="transmembrane region" description="Helical" evidence="21">
    <location>
        <begin position="344"/>
        <end position="365"/>
    </location>
</feature>
<evidence type="ECO:0000256" key="3">
    <source>
        <dbReference type="ARBA" id="ARBA00022475"/>
    </source>
</evidence>
<feature type="transmembrane region" description="Helical" evidence="21">
    <location>
        <begin position="269"/>
        <end position="295"/>
    </location>
</feature>
<evidence type="ECO:0000256" key="7">
    <source>
        <dbReference type="ARBA" id="ARBA00022692"/>
    </source>
</evidence>
<evidence type="ECO:0000256" key="19">
    <source>
        <dbReference type="ARBA" id="ARBA00044770"/>
    </source>
</evidence>